<protein>
    <submittedName>
        <fullName evidence="2">Uncharacterized protein</fullName>
    </submittedName>
</protein>
<keyword evidence="1" id="KW-1133">Transmembrane helix</keyword>
<name>A0A2H3KRM5_9CHLR</name>
<keyword evidence="1" id="KW-0472">Membrane</keyword>
<proteinExistence type="predicted"/>
<accession>A0A2H3KRM5</accession>
<evidence type="ECO:0000256" key="1">
    <source>
        <dbReference type="SAM" id="Phobius"/>
    </source>
</evidence>
<dbReference type="EMBL" id="LYXE01000009">
    <property type="protein sequence ID" value="PDW01262.1"/>
    <property type="molecule type" value="Genomic_DNA"/>
</dbReference>
<dbReference type="AlphaFoldDB" id="A0A2H3KRM5"/>
<reference evidence="2 3" key="1">
    <citation type="submission" date="2016-05" db="EMBL/GenBank/DDBJ databases">
        <authorList>
            <person name="Lavstsen T."/>
            <person name="Jespersen J.S."/>
        </authorList>
    </citation>
    <scope>NUCLEOTIDE SEQUENCE [LARGE SCALE GENOMIC DNA]</scope>
    <source>
        <strain evidence="2 3">B7-9</strain>
    </source>
</reference>
<dbReference type="OrthoDB" id="164162at2"/>
<organism evidence="2 3">
    <name type="scientific">Candidatus Chloroploca asiatica</name>
    <dbReference type="NCBI Taxonomy" id="1506545"/>
    <lineage>
        <taxon>Bacteria</taxon>
        <taxon>Bacillati</taxon>
        <taxon>Chloroflexota</taxon>
        <taxon>Chloroflexia</taxon>
        <taxon>Chloroflexales</taxon>
        <taxon>Chloroflexineae</taxon>
        <taxon>Oscillochloridaceae</taxon>
        <taxon>Candidatus Chloroploca</taxon>
    </lineage>
</organism>
<dbReference type="RefSeq" id="WP_097650406.1">
    <property type="nucleotide sequence ID" value="NZ_LYXE01000009.1"/>
</dbReference>
<evidence type="ECO:0000313" key="3">
    <source>
        <dbReference type="Proteomes" id="UP000220922"/>
    </source>
</evidence>
<keyword evidence="1" id="KW-0812">Transmembrane</keyword>
<feature type="transmembrane region" description="Helical" evidence="1">
    <location>
        <begin position="21"/>
        <end position="44"/>
    </location>
</feature>
<feature type="transmembrane region" description="Helical" evidence="1">
    <location>
        <begin position="50"/>
        <end position="70"/>
    </location>
</feature>
<keyword evidence="3" id="KW-1185">Reference proteome</keyword>
<dbReference type="Proteomes" id="UP000220922">
    <property type="component" value="Unassembled WGS sequence"/>
</dbReference>
<comment type="caution">
    <text evidence="2">The sequence shown here is derived from an EMBL/GenBank/DDBJ whole genome shotgun (WGS) entry which is preliminary data.</text>
</comment>
<evidence type="ECO:0000313" key="2">
    <source>
        <dbReference type="EMBL" id="PDW01262.1"/>
    </source>
</evidence>
<gene>
    <name evidence="2" type="ORF">A9Q02_07450</name>
</gene>
<sequence length="91" mass="10466">MAQQQQRRFSTRDEVYLNSPGFESFMVAGMVFAALFTAIFIYSIKAHSEWMVWPGIAIAGAVCLGTLKFLQRREYQRKLAELETEQEQLQG</sequence>